<evidence type="ECO:0000256" key="1">
    <source>
        <dbReference type="SAM" id="MobiDB-lite"/>
    </source>
</evidence>
<protein>
    <submittedName>
        <fullName evidence="2">Virion structural protein</fullName>
    </submittedName>
</protein>
<accession>A0AB39CD17</accession>
<proteinExistence type="predicted"/>
<reference evidence="2" key="1">
    <citation type="submission" date="2024-07" db="EMBL/GenBank/DDBJ databases">
        <authorList>
            <person name="Bringhurst R.M."/>
            <person name="Homer T.E."/>
        </authorList>
    </citation>
    <scope>NUCLEOTIDE SEQUENCE</scope>
</reference>
<evidence type="ECO:0000313" key="2">
    <source>
        <dbReference type="EMBL" id="XDJ14725.1"/>
    </source>
</evidence>
<dbReference type="EMBL" id="PQ015378">
    <property type="protein sequence ID" value="XDJ14725.1"/>
    <property type="molecule type" value="Genomic_DNA"/>
</dbReference>
<feature type="region of interest" description="Disordered" evidence="1">
    <location>
        <begin position="157"/>
        <end position="189"/>
    </location>
</feature>
<feature type="region of interest" description="Disordered" evidence="1">
    <location>
        <begin position="1"/>
        <end position="20"/>
    </location>
</feature>
<organism evidence="2">
    <name type="scientific">Pseudomonas phage RVTF4</name>
    <dbReference type="NCBI Taxonomy" id="3236931"/>
    <lineage>
        <taxon>Viruses</taxon>
    </lineage>
</organism>
<sequence>MGRKRNSFRERNTEGSPLPLSAQLAAATEAAPKEADGSVDYVKAWTADAVDPVGEDLGDVTTGLAEQLPDTEGNRIEYAETTSEQKAIIWLLKNDLPKASRWATALANEPERLIYDLFSEAELEYTGVDFAGDDFSTATVWAEDKYTEYLETLTEGADVREPDPIDTPENWSDDTLPVEPSTPERDPHAEEKARYYADLRVKHLIPDNWSDAAIDKWVELEGYNHGMTDRGNFVVDPTRFGEKGLDTYTTTELLDAIQGKLYDDYSDVEANIATIYRQREPVDAAWSSRDLIDFLQQGLEPIKVSTGAWKNDVTRARRMAQDWTTQELQAWVKGEITTGGETTDQKVAIEVNKRFDLGVVQVTPADIRRVYEKLHNNAVKIVGVPKTADTPTNLQPEPAPVAEPATVIPQGLTAMNAAYLKTQTERYATACKPGRPITAEAGAKEQRELDNLFRYILKIEDPAGFGNAMGFIRDFFKKNRDGLFDPQYAFRFTGTLRTEGAIQETHVNLLNILQVYTDDNKAARKQIDLPYLLSKFPAERQAWLLEFFQRYC</sequence>
<name>A0AB39CD17_9VIRU</name>